<proteinExistence type="predicted"/>
<dbReference type="EMBL" id="CM037625">
    <property type="protein sequence ID" value="KAH7998664.1"/>
    <property type="molecule type" value="Genomic_DNA"/>
</dbReference>
<comment type="caution">
    <text evidence="1">The sequence shown here is derived from an EMBL/GenBank/DDBJ whole genome shotgun (WGS) entry which is preliminary data.</text>
</comment>
<organism evidence="1 2">
    <name type="scientific">Sphaerodactylus townsendi</name>
    <dbReference type="NCBI Taxonomy" id="933632"/>
    <lineage>
        <taxon>Eukaryota</taxon>
        <taxon>Metazoa</taxon>
        <taxon>Chordata</taxon>
        <taxon>Craniata</taxon>
        <taxon>Vertebrata</taxon>
        <taxon>Euteleostomi</taxon>
        <taxon>Lepidosauria</taxon>
        <taxon>Squamata</taxon>
        <taxon>Bifurcata</taxon>
        <taxon>Gekkota</taxon>
        <taxon>Sphaerodactylidae</taxon>
        <taxon>Sphaerodactylus</taxon>
    </lineage>
</organism>
<gene>
    <name evidence="1" type="ORF">K3G42_018813</name>
</gene>
<evidence type="ECO:0000313" key="2">
    <source>
        <dbReference type="Proteomes" id="UP000827872"/>
    </source>
</evidence>
<protein>
    <submittedName>
        <fullName evidence="1">Uncharacterized protein</fullName>
    </submittedName>
</protein>
<reference evidence="1" key="1">
    <citation type="submission" date="2021-08" db="EMBL/GenBank/DDBJ databases">
        <title>The first chromosome-level gecko genome reveals the dynamic sex chromosomes of Neotropical dwarf geckos (Sphaerodactylidae: Sphaerodactylus).</title>
        <authorList>
            <person name="Pinto B.J."/>
            <person name="Keating S.E."/>
            <person name="Gamble T."/>
        </authorList>
    </citation>
    <scope>NUCLEOTIDE SEQUENCE</scope>
    <source>
        <strain evidence="1">TG3544</strain>
    </source>
</reference>
<sequence length="71" mass="8164">MTPTRSARGICPLMCPRELRHWSCIFGLQARKLLPRACSLKAHLAPKAQQVFQGLREQRGQRAHWGILEKE</sequence>
<name>A0ACB8F0T0_9SAUR</name>
<evidence type="ECO:0000313" key="1">
    <source>
        <dbReference type="EMBL" id="KAH7998664.1"/>
    </source>
</evidence>
<dbReference type="Proteomes" id="UP000827872">
    <property type="component" value="Linkage Group LG12"/>
</dbReference>
<keyword evidence="2" id="KW-1185">Reference proteome</keyword>
<accession>A0ACB8F0T0</accession>